<protein>
    <recommendedName>
        <fullName evidence="2">beta-fructofuranosidase</fullName>
        <ecNumber evidence="2">3.2.1.26</ecNumber>
    </recommendedName>
</protein>
<dbReference type="InterPro" id="IPR013189">
    <property type="entry name" value="Glyco_hydro_32_C"/>
</dbReference>
<evidence type="ECO:0000256" key="3">
    <source>
        <dbReference type="ARBA" id="ARBA00022801"/>
    </source>
</evidence>
<dbReference type="PANTHER" id="PTHR43101">
    <property type="entry name" value="BETA-FRUCTOSIDASE"/>
    <property type="match status" value="1"/>
</dbReference>
<dbReference type="Pfam" id="PF08244">
    <property type="entry name" value="Glyco_hydro_32C"/>
    <property type="match status" value="1"/>
</dbReference>
<dbReference type="PROSITE" id="PS00609">
    <property type="entry name" value="GLYCOSYL_HYDROL_F32"/>
    <property type="match status" value="1"/>
</dbReference>
<dbReference type="GO" id="GO:0004564">
    <property type="term" value="F:beta-fructofuranosidase activity"/>
    <property type="evidence" value="ECO:0007669"/>
    <property type="project" value="UniProtKB-EC"/>
</dbReference>
<dbReference type="CDD" id="cd08996">
    <property type="entry name" value="GH32_FFase"/>
    <property type="match status" value="1"/>
</dbReference>
<evidence type="ECO:0000259" key="6">
    <source>
        <dbReference type="Pfam" id="PF00251"/>
    </source>
</evidence>
<reference evidence="8" key="2">
    <citation type="journal article" date="2021" name="PeerJ">
        <title>Extensive microbial diversity within the chicken gut microbiome revealed by metagenomics and culture.</title>
        <authorList>
            <person name="Gilroy R."/>
            <person name="Ravi A."/>
            <person name="Getino M."/>
            <person name="Pursley I."/>
            <person name="Horton D.L."/>
            <person name="Alikhan N.F."/>
            <person name="Baker D."/>
            <person name="Gharbi K."/>
            <person name="Hall N."/>
            <person name="Watson M."/>
            <person name="Adriaenssens E.M."/>
            <person name="Foster-Nyarko E."/>
            <person name="Jarju S."/>
            <person name="Secka A."/>
            <person name="Antonio M."/>
            <person name="Oren A."/>
            <person name="Chaudhuri R.R."/>
            <person name="La Ragione R."/>
            <person name="Hildebrand F."/>
            <person name="Pallen M.J."/>
        </authorList>
    </citation>
    <scope>NUCLEOTIDE SEQUENCE</scope>
    <source>
        <strain evidence="8">CHK195-11698</strain>
    </source>
</reference>
<dbReference type="SUPFAM" id="SSF49899">
    <property type="entry name" value="Concanavalin A-like lectins/glucanases"/>
    <property type="match status" value="1"/>
</dbReference>
<dbReference type="InterPro" id="IPR001362">
    <property type="entry name" value="Glyco_hydro_32"/>
</dbReference>
<evidence type="ECO:0000259" key="7">
    <source>
        <dbReference type="Pfam" id="PF08244"/>
    </source>
</evidence>
<dbReference type="Gene3D" id="2.115.10.20">
    <property type="entry name" value="Glycosyl hydrolase domain, family 43"/>
    <property type="match status" value="1"/>
</dbReference>
<accession>A0A9D1L1Y8</accession>
<dbReference type="SMART" id="SM00640">
    <property type="entry name" value="Glyco_32"/>
    <property type="match status" value="1"/>
</dbReference>
<name>A0A9D1L1Y8_9FIRM</name>
<dbReference type="InterPro" id="IPR013148">
    <property type="entry name" value="Glyco_hydro_32_N"/>
</dbReference>
<dbReference type="Proteomes" id="UP000824175">
    <property type="component" value="Unassembled WGS sequence"/>
</dbReference>
<dbReference type="EMBL" id="DVMJ01000092">
    <property type="protein sequence ID" value="HIU14487.1"/>
    <property type="molecule type" value="Genomic_DNA"/>
</dbReference>
<dbReference type="InterPro" id="IPR023296">
    <property type="entry name" value="Glyco_hydro_beta-prop_sf"/>
</dbReference>
<dbReference type="InterPro" id="IPR018053">
    <property type="entry name" value="Glyco_hydro_32_AS"/>
</dbReference>
<evidence type="ECO:0000313" key="8">
    <source>
        <dbReference type="EMBL" id="HIU14487.1"/>
    </source>
</evidence>
<feature type="domain" description="Glycosyl hydrolase family 32 C-terminal" evidence="7">
    <location>
        <begin position="363"/>
        <end position="423"/>
    </location>
</feature>
<evidence type="ECO:0000256" key="2">
    <source>
        <dbReference type="ARBA" id="ARBA00012758"/>
    </source>
</evidence>
<evidence type="ECO:0000313" key="9">
    <source>
        <dbReference type="Proteomes" id="UP000824175"/>
    </source>
</evidence>
<dbReference type="PANTHER" id="PTHR43101:SF1">
    <property type="entry name" value="BETA-FRUCTOSIDASE"/>
    <property type="match status" value="1"/>
</dbReference>
<organism evidence="8 9">
    <name type="scientific">Candidatus Fimiplasma intestinipullorum</name>
    <dbReference type="NCBI Taxonomy" id="2840825"/>
    <lineage>
        <taxon>Bacteria</taxon>
        <taxon>Bacillati</taxon>
        <taxon>Bacillota</taxon>
        <taxon>Clostridia</taxon>
        <taxon>Eubacteriales</taxon>
        <taxon>Candidatus Fimiplasma</taxon>
    </lineage>
</organism>
<comment type="similarity">
    <text evidence="1 5">Belongs to the glycosyl hydrolase 32 family.</text>
</comment>
<reference evidence="8" key="1">
    <citation type="submission" date="2020-10" db="EMBL/GenBank/DDBJ databases">
        <authorList>
            <person name="Gilroy R."/>
        </authorList>
    </citation>
    <scope>NUCLEOTIDE SEQUENCE</scope>
    <source>
        <strain evidence="8">CHK195-11698</strain>
    </source>
</reference>
<dbReference type="InterPro" id="IPR013320">
    <property type="entry name" value="ConA-like_dom_sf"/>
</dbReference>
<dbReference type="Pfam" id="PF00251">
    <property type="entry name" value="Glyco_hydro_32N"/>
    <property type="match status" value="1"/>
</dbReference>
<sequence length="438" mass="51161">MSRPQLHFTPRDHWMNDPNGLIYFNGEYHLFYQYFPYENAWGTMHWGHSVSTDLVHWKDLGIALYPSKPYDRNGVFSGSAIEIDHQMVLYYTGVIYTAYKGDDIHRQGPDAFEACQVMLTSKDGYHFDNQQKHIVVPTFADNDPIGHRVHTRDPKVWKQDDRYYMILGSKFLQPGHTKTTGQVLIYESLDGQQWSYCTRAYDDTIGTMWECPDYFTLDQQGILIFSPEHIYKEEYNSVNMWTKATFDPHRQTMQIDPEIQLLDYGRDLYASQTALDEQGRRFMISWMRMPLPDQDQEWIGMMAYPRLVSYHDQTLYTTVHPHIDELFTQPTTTFSSREARKLLVTLQDGQSINIGGLVLTYQNDHLLSDRTQVFPQNQIGTRFETPTLNGKCELAIYTDQYITEIYVNSGHYVLSQIVYGQHDTIISQVAYQMFKIGA</sequence>
<gene>
    <name evidence="8" type="ORF">IAD15_10545</name>
</gene>
<evidence type="ECO:0000256" key="4">
    <source>
        <dbReference type="ARBA" id="ARBA00023295"/>
    </source>
</evidence>
<dbReference type="InterPro" id="IPR051214">
    <property type="entry name" value="GH32_Enzymes"/>
</dbReference>
<dbReference type="GO" id="GO:0005975">
    <property type="term" value="P:carbohydrate metabolic process"/>
    <property type="evidence" value="ECO:0007669"/>
    <property type="project" value="InterPro"/>
</dbReference>
<keyword evidence="4 5" id="KW-0326">Glycosidase</keyword>
<evidence type="ECO:0000256" key="1">
    <source>
        <dbReference type="ARBA" id="ARBA00009902"/>
    </source>
</evidence>
<feature type="domain" description="Glycosyl hydrolase family 32 N-terminal" evidence="6">
    <location>
        <begin position="7"/>
        <end position="316"/>
    </location>
</feature>
<dbReference type="SUPFAM" id="SSF75005">
    <property type="entry name" value="Arabinanase/levansucrase/invertase"/>
    <property type="match status" value="1"/>
</dbReference>
<keyword evidence="3 5" id="KW-0378">Hydrolase</keyword>
<evidence type="ECO:0000256" key="5">
    <source>
        <dbReference type="RuleBase" id="RU362110"/>
    </source>
</evidence>
<dbReference type="EC" id="3.2.1.26" evidence="2"/>
<dbReference type="AlphaFoldDB" id="A0A9D1L1Y8"/>
<comment type="caution">
    <text evidence="8">The sequence shown here is derived from an EMBL/GenBank/DDBJ whole genome shotgun (WGS) entry which is preliminary data.</text>
</comment>
<proteinExistence type="inferred from homology"/>